<protein>
    <recommendedName>
        <fullName evidence="4">Adhesin domain-containing protein</fullName>
    </recommendedName>
</protein>
<dbReference type="Proteomes" id="UP000277858">
    <property type="component" value="Chromosome"/>
</dbReference>
<dbReference type="RefSeq" id="WP_036982399.1">
    <property type="nucleotide sequence ID" value="NZ_LR134473.1"/>
</dbReference>
<dbReference type="EMBL" id="LR134473">
    <property type="protein sequence ID" value="VEI01955.1"/>
    <property type="molecule type" value="Genomic_DNA"/>
</dbReference>
<accession>A0A3S4YVE5</accession>
<evidence type="ECO:0000313" key="2">
    <source>
        <dbReference type="EMBL" id="VEI01955.1"/>
    </source>
</evidence>
<name>A0A3S4YVE5_9ACTN</name>
<sequence>MSPTPDLSSILDDLAAGRIDAAEATRRIEAASRGAAQQPADADADRDGAGPTGPAAETNRPDESGQGRAEEPPTGPHQAHDAPGQSRQGLFDEPWNRVPPEAREGLRSAWQRVTGVAEQVADAASGSRGSAGPGGPGPDPSGQVSQVRVRCVGRRVTIIGDPATPGVKVEGEHIRRRVGEAVEISAKGHIGPDLSGLLKFRLPKDTEDLKDLGLGPELVIRMHPDLGLDIELSGGALRLLGVPVVDSVRVTAGAADIADVHRIEDALFQVGGATVTGPVDQGRSRIRVESGNLSVRLTGDANVAVRADTQTSVVSWPDGGSEVDEYVVGNGAARLDLSAVMGRISVRLV</sequence>
<feature type="region of interest" description="Disordered" evidence="1">
    <location>
        <begin position="28"/>
        <end position="99"/>
    </location>
</feature>
<evidence type="ECO:0000313" key="3">
    <source>
        <dbReference type="Proteomes" id="UP000277858"/>
    </source>
</evidence>
<proteinExistence type="predicted"/>
<organism evidence="2 3">
    <name type="scientific">Acidipropionibacterium jensenii</name>
    <dbReference type="NCBI Taxonomy" id="1749"/>
    <lineage>
        <taxon>Bacteria</taxon>
        <taxon>Bacillati</taxon>
        <taxon>Actinomycetota</taxon>
        <taxon>Actinomycetes</taxon>
        <taxon>Propionibacteriales</taxon>
        <taxon>Propionibacteriaceae</taxon>
        <taxon>Acidipropionibacterium</taxon>
    </lineage>
</organism>
<dbReference type="AlphaFoldDB" id="A0A3S4YVE5"/>
<feature type="region of interest" description="Disordered" evidence="1">
    <location>
        <begin position="118"/>
        <end position="146"/>
    </location>
</feature>
<dbReference type="STRING" id="1122997.GCA_000425285_02514"/>
<keyword evidence="3" id="KW-1185">Reference proteome</keyword>
<feature type="compositionally biased region" description="Basic and acidic residues" evidence="1">
    <location>
        <begin position="59"/>
        <end position="71"/>
    </location>
</feature>
<evidence type="ECO:0000256" key="1">
    <source>
        <dbReference type="SAM" id="MobiDB-lite"/>
    </source>
</evidence>
<gene>
    <name evidence="2" type="ORF">NCTC13652_00120</name>
</gene>
<dbReference type="OrthoDB" id="5175422at2"/>
<reference evidence="2 3" key="1">
    <citation type="submission" date="2018-12" db="EMBL/GenBank/DDBJ databases">
        <authorList>
            <consortium name="Pathogen Informatics"/>
        </authorList>
    </citation>
    <scope>NUCLEOTIDE SEQUENCE [LARGE SCALE GENOMIC DNA]</scope>
    <source>
        <strain evidence="2 3">NCTC13652</strain>
    </source>
</reference>
<evidence type="ECO:0008006" key="4">
    <source>
        <dbReference type="Google" id="ProtNLM"/>
    </source>
</evidence>